<dbReference type="EMBL" id="KV454293">
    <property type="protein sequence ID" value="ODQ73420.1"/>
    <property type="molecule type" value="Genomic_DNA"/>
</dbReference>
<keyword evidence="3" id="KW-1185">Reference proteome</keyword>
<organism evidence="2 3">
    <name type="scientific">Lipomyces starkeyi NRRL Y-11557</name>
    <dbReference type="NCBI Taxonomy" id="675824"/>
    <lineage>
        <taxon>Eukaryota</taxon>
        <taxon>Fungi</taxon>
        <taxon>Dikarya</taxon>
        <taxon>Ascomycota</taxon>
        <taxon>Saccharomycotina</taxon>
        <taxon>Lipomycetes</taxon>
        <taxon>Lipomycetales</taxon>
        <taxon>Lipomycetaceae</taxon>
        <taxon>Lipomyces</taxon>
    </lineage>
</organism>
<evidence type="ECO:0000313" key="2">
    <source>
        <dbReference type="EMBL" id="ODQ73420.1"/>
    </source>
</evidence>
<accession>A0A1E3Q722</accession>
<gene>
    <name evidence="2" type="ORF">LIPSTDRAFT_62678</name>
</gene>
<name>A0A1E3Q722_LIPST</name>
<proteinExistence type="predicted"/>
<feature type="region of interest" description="Disordered" evidence="1">
    <location>
        <begin position="72"/>
        <end position="109"/>
    </location>
</feature>
<sequence>MSQLICSSENASRGITEVLGSDSLATEFDSDDGNHATERQSLEEAYAQDLKLGRTRSTETWASAYGVNEVEAPVDLGPDDNPGTLERQMSHASAQRVLEQQGQKAGDSRTLLPWPLAHDTKSCMCCGILDGLEKFLRRR</sequence>
<dbReference type="Proteomes" id="UP000094385">
    <property type="component" value="Unassembled WGS sequence"/>
</dbReference>
<reference evidence="2 3" key="1">
    <citation type="journal article" date="2016" name="Proc. Natl. Acad. Sci. U.S.A.">
        <title>Comparative genomics of biotechnologically important yeasts.</title>
        <authorList>
            <person name="Riley R."/>
            <person name="Haridas S."/>
            <person name="Wolfe K.H."/>
            <person name="Lopes M.R."/>
            <person name="Hittinger C.T."/>
            <person name="Goeker M."/>
            <person name="Salamov A.A."/>
            <person name="Wisecaver J.H."/>
            <person name="Long T.M."/>
            <person name="Calvey C.H."/>
            <person name="Aerts A.L."/>
            <person name="Barry K.W."/>
            <person name="Choi C."/>
            <person name="Clum A."/>
            <person name="Coughlan A.Y."/>
            <person name="Deshpande S."/>
            <person name="Douglass A.P."/>
            <person name="Hanson S.J."/>
            <person name="Klenk H.-P."/>
            <person name="LaButti K.M."/>
            <person name="Lapidus A."/>
            <person name="Lindquist E.A."/>
            <person name="Lipzen A.M."/>
            <person name="Meier-Kolthoff J.P."/>
            <person name="Ohm R.A."/>
            <person name="Otillar R.P."/>
            <person name="Pangilinan J.L."/>
            <person name="Peng Y."/>
            <person name="Rokas A."/>
            <person name="Rosa C.A."/>
            <person name="Scheuner C."/>
            <person name="Sibirny A.A."/>
            <person name="Slot J.C."/>
            <person name="Stielow J.B."/>
            <person name="Sun H."/>
            <person name="Kurtzman C.P."/>
            <person name="Blackwell M."/>
            <person name="Grigoriev I.V."/>
            <person name="Jeffries T.W."/>
        </authorList>
    </citation>
    <scope>NUCLEOTIDE SEQUENCE [LARGE SCALE GENOMIC DNA]</scope>
    <source>
        <strain evidence="2 3">NRRL Y-11557</strain>
    </source>
</reference>
<feature type="compositionally biased region" description="Polar residues" evidence="1">
    <location>
        <begin position="90"/>
        <end position="103"/>
    </location>
</feature>
<protein>
    <submittedName>
        <fullName evidence="2">Uncharacterized protein</fullName>
    </submittedName>
</protein>
<evidence type="ECO:0000256" key="1">
    <source>
        <dbReference type="SAM" id="MobiDB-lite"/>
    </source>
</evidence>
<evidence type="ECO:0000313" key="3">
    <source>
        <dbReference type="Proteomes" id="UP000094385"/>
    </source>
</evidence>
<dbReference type="AlphaFoldDB" id="A0A1E3Q722"/>